<dbReference type="InterPro" id="IPR050397">
    <property type="entry name" value="Env_Response_Regulators"/>
</dbReference>
<dbReference type="KEGG" id="dvn:HQ394_13620"/>
<dbReference type="PROSITE" id="PS00889">
    <property type="entry name" value="CNMP_BINDING_2"/>
    <property type="match status" value="1"/>
</dbReference>
<dbReference type="Gene3D" id="2.60.120.10">
    <property type="entry name" value="Jelly Rolls"/>
    <property type="match status" value="1"/>
</dbReference>
<evidence type="ECO:0000256" key="3">
    <source>
        <dbReference type="ARBA" id="ARBA00023163"/>
    </source>
</evidence>
<dbReference type="PROSITE" id="PS51063">
    <property type="entry name" value="HTH_CRP_2"/>
    <property type="match status" value="1"/>
</dbReference>
<gene>
    <name evidence="6" type="ORF">HQ394_13620</name>
</gene>
<dbReference type="Pfam" id="PF13545">
    <property type="entry name" value="HTH_Crp_2"/>
    <property type="match status" value="1"/>
</dbReference>
<dbReference type="CDD" id="cd00038">
    <property type="entry name" value="CAP_ED"/>
    <property type="match status" value="1"/>
</dbReference>
<dbReference type="InterPro" id="IPR018488">
    <property type="entry name" value="cNMP-bd_CS"/>
</dbReference>
<keyword evidence="1" id="KW-0805">Transcription regulation</keyword>
<dbReference type="PROSITE" id="PS50042">
    <property type="entry name" value="CNMP_BINDING_3"/>
    <property type="match status" value="1"/>
</dbReference>
<dbReference type="Gene3D" id="1.10.10.10">
    <property type="entry name" value="Winged helix-like DNA-binding domain superfamily/Winged helix DNA-binding domain"/>
    <property type="match status" value="1"/>
</dbReference>
<feature type="domain" description="Cyclic nucleotide-binding" evidence="4">
    <location>
        <begin position="30"/>
        <end position="133"/>
    </location>
</feature>
<dbReference type="InterPro" id="IPR036390">
    <property type="entry name" value="WH_DNA-bd_sf"/>
</dbReference>
<dbReference type="EMBL" id="CP053923">
    <property type="protein sequence ID" value="QNT70169.1"/>
    <property type="molecule type" value="Genomic_DNA"/>
</dbReference>
<reference evidence="6 7" key="1">
    <citation type="submission" date="2020-05" db="EMBL/GenBank/DDBJ databases">
        <title>Complete closed genome sequence of Defluviicoccus vanus.</title>
        <authorList>
            <person name="Bessarab I."/>
            <person name="Arumugam K."/>
            <person name="Maszenan A.M."/>
            <person name="Seviour R.J."/>
            <person name="Williams R.B."/>
        </authorList>
    </citation>
    <scope>NUCLEOTIDE SEQUENCE [LARGE SCALE GENOMIC DNA]</scope>
    <source>
        <strain evidence="6 7">Ben 114</strain>
    </source>
</reference>
<dbReference type="InterPro" id="IPR018490">
    <property type="entry name" value="cNMP-bd_dom_sf"/>
</dbReference>
<evidence type="ECO:0000259" key="4">
    <source>
        <dbReference type="PROSITE" id="PS50042"/>
    </source>
</evidence>
<dbReference type="GO" id="GO:0005829">
    <property type="term" value="C:cytosol"/>
    <property type="evidence" value="ECO:0007669"/>
    <property type="project" value="TreeGrafter"/>
</dbReference>
<evidence type="ECO:0000259" key="5">
    <source>
        <dbReference type="PROSITE" id="PS51063"/>
    </source>
</evidence>
<keyword evidence="7" id="KW-1185">Reference proteome</keyword>
<dbReference type="InterPro" id="IPR014710">
    <property type="entry name" value="RmlC-like_jellyroll"/>
</dbReference>
<evidence type="ECO:0000313" key="7">
    <source>
        <dbReference type="Proteomes" id="UP000516369"/>
    </source>
</evidence>
<keyword evidence="2" id="KW-0238">DNA-binding</keyword>
<dbReference type="InterPro" id="IPR012318">
    <property type="entry name" value="HTH_CRP"/>
</dbReference>
<organism evidence="6 7">
    <name type="scientific">Defluviicoccus vanus</name>
    <dbReference type="NCBI Taxonomy" id="111831"/>
    <lineage>
        <taxon>Bacteria</taxon>
        <taxon>Pseudomonadati</taxon>
        <taxon>Pseudomonadota</taxon>
        <taxon>Alphaproteobacteria</taxon>
        <taxon>Rhodospirillales</taxon>
        <taxon>Rhodospirillaceae</taxon>
        <taxon>Defluviicoccus</taxon>
    </lineage>
</organism>
<dbReference type="SMART" id="SM00100">
    <property type="entry name" value="cNMP"/>
    <property type="match status" value="1"/>
</dbReference>
<dbReference type="InterPro" id="IPR000595">
    <property type="entry name" value="cNMP-bd_dom"/>
</dbReference>
<dbReference type="Pfam" id="PF00027">
    <property type="entry name" value="cNMP_binding"/>
    <property type="match status" value="1"/>
</dbReference>
<dbReference type="PANTHER" id="PTHR24567:SF68">
    <property type="entry name" value="DNA-BINDING TRANSCRIPTIONAL DUAL REGULATOR CRP"/>
    <property type="match status" value="1"/>
</dbReference>
<dbReference type="Proteomes" id="UP000516369">
    <property type="component" value="Chromosome"/>
</dbReference>
<evidence type="ECO:0000256" key="1">
    <source>
        <dbReference type="ARBA" id="ARBA00023015"/>
    </source>
</evidence>
<protein>
    <submittedName>
        <fullName evidence="6">Crp/Fnr family transcriptional regulator</fullName>
    </submittedName>
</protein>
<dbReference type="GO" id="GO:0003700">
    <property type="term" value="F:DNA-binding transcription factor activity"/>
    <property type="evidence" value="ECO:0007669"/>
    <property type="project" value="TreeGrafter"/>
</dbReference>
<dbReference type="SUPFAM" id="SSF46785">
    <property type="entry name" value="Winged helix' DNA-binding domain"/>
    <property type="match status" value="1"/>
</dbReference>
<proteinExistence type="predicted"/>
<feature type="domain" description="HTH crp-type" evidence="5">
    <location>
        <begin position="164"/>
        <end position="235"/>
    </location>
</feature>
<accession>A0A7H1N383</accession>
<dbReference type="SUPFAM" id="SSF51206">
    <property type="entry name" value="cAMP-binding domain-like"/>
    <property type="match status" value="1"/>
</dbReference>
<dbReference type="GO" id="GO:0003677">
    <property type="term" value="F:DNA binding"/>
    <property type="evidence" value="ECO:0007669"/>
    <property type="project" value="UniProtKB-KW"/>
</dbReference>
<evidence type="ECO:0000256" key="2">
    <source>
        <dbReference type="ARBA" id="ARBA00023125"/>
    </source>
</evidence>
<evidence type="ECO:0000313" key="6">
    <source>
        <dbReference type="EMBL" id="QNT70169.1"/>
    </source>
</evidence>
<name>A0A7H1N383_9PROT</name>
<dbReference type="SMART" id="SM00419">
    <property type="entry name" value="HTH_CRP"/>
    <property type="match status" value="1"/>
</dbReference>
<dbReference type="InterPro" id="IPR036388">
    <property type="entry name" value="WH-like_DNA-bd_sf"/>
</dbReference>
<dbReference type="AlphaFoldDB" id="A0A7H1N383"/>
<dbReference type="PANTHER" id="PTHR24567">
    <property type="entry name" value="CRP FAMILY TRANSCRIPTIONAL REGULATORY PROTEIN"/>
    <property type="match status" value="1"/>
</dbReference>
<sequence>MAVEENEPMIARPSKNDVADPTLLLSNNPLFRGCSHEDISHLLVSGVTKRYAADEYVFVKGEAGFSCYLVIDGAVGIGSYSPDGRYCPMRELMPGDIFGEMALLDDQPRSADAVAIIPSKLLIIRRAPFVQMLERNACVSLNFLRMICVRVRSVSKRADEGYFLDLSTRMARRLLTLSTQRPDSSATPLTCCLTQERLASIVGATRQSVNKQLRMWQATGIVELSRGCIIIRDFERLRSVALN</sequence>
<keyword evidence="3" id="KW-0804">Transcription</keyword>